<dbReference type="InterPro" id="IPR004843">
    <property type="entry name" value="Calcineurin-like_PHP"/>
</dbReference>
<dbReference type="PIRSF" id="PIRSF008292">
    <property type="entry name" value="UCP008292"/>
    <property type="match status" value="1"/>
</dbReference>
<accession>A0A2I2KL32</accession>
<name>A0A2I2KL32_9ACTN</name>
<evidence type="ECO:0000256" key="1">
    <source>
        <dbReference type="ARBA" id="ARBA00022723"/>
    </source>
</evidence>
<dbReference type="Gene3D" id="3.60.21.10">
    <property type="match status" value="1"/>
</dbReference>
<dbReference type="SUPFAM" id="SSF56300">
    <property type="entry name" value="Metallo-dependent phosphatases"/>
    <property type="match status" value="1"/>
</dbReference>
<dbReference type="OrthoDB" id="9783437at2"/>
<dbReference type="Pfam" id="PF00149">
    <property type="entry name" value="Metallophos"/>
    <property type="match status" value="1"/>
</dbReference>
<evidence type="ECO:0000313" key="4">
    <source>
        <dbReference type="EMBL" id="SNQ46381.1"/>
    </source>
</evidence>
<dbReference type="RefSeq" id="WP_101830413.1">
    <property type="nucleotide sequence ID" value="NZ_FZMO01000044.1"/>
</dbReference>
<dbReference type="GO" id="GO:0016020">
    <property type="term" value="C:membrane"/>
    <property type="evidence" value="ECO:0007669"/>
    <property type="project" value="GOC"/>
</dbReference>
<dbReference type="PANTHER" id="PTHR31302">
    <property type="entry name" value="TRANSMEMBRANE PROTEIN WITH METALLOPHOSPHOESTERASE DOMAIN-RELATED"/>
    <property type="match status" value="1"/>
</dbReference>
<keyword evidence="1" id="KW-0479">Metal-binding</keyword>
<dbReference type="Proteomes" id="UP000234331">
    <property type="component" value="Unassembled WGS sequence"/>
</dbReference>
<evidence type="ECO:0000259" key="3">
    <source>
        <dbReference type="Pfam" id="PF00149"/>
    </source>
</evidence>
<dbReference type="PANTHER" id="PTHR31302:SF31">
    <property type="entry name" value="PHOSPHODIESTERASE YAEI"/>
    <property type="match status" value="1"/>
</dbReference>
<proteinExistence type="predicted"/>
<feature type="domain" description="Calcineurin-like phosphoesterase" evidence="3">
    <location>
        <begin position="19"/>
        <end position="222"/>
    </location>
</feature>
<dbReference type="InterPro" id="IPR051158">
    <property type="entry name" value="Metallophosphoesterase_sf"/>
</dbReference>
<organism evidence="4 5">
    <name type="scientific">Frankia canadensis</name>
    <dbReference type="NCBI Taxonomy" id="1836972"/>
    <lineage>
        <taxon>Bacteria</taxon>
        <taxon>Bacillati</taxon>
        <taxon>Actinomycetota</taxon>
        <taxon>Actinomycetes</taxon>
        <taxon>Frankiales</taxon>
        <taxon>Frankiaceae</taxon>
        <taxon>Frankia</taxon>
    </lineage>
</organism>
<dbReference type="GO" id="GO:0046872">
    <property type="term" value="F:metal ion binding"/>
    <property type="evidence" value="ECO:0007669"/>
    <property type="project" value="UniProtKB-KW"/>
</dbReference>
<evidence type="ECO:0000256" key="2">
    <source>
        <dbReference type="ARBA" id="ARBA00022801"/>
    </source>
</evidence>
<keyword evidence="2" id="KW-0378">Hydrolase</keyword>
<evidence type="ECO:0000313" key="5">
    <source>
        <dbReference type="Proteomes" id="UP000234331"/>
    </source>
</evidence>
<sequence length="280" mass="28410">MTHGVPAPVHLRTPPGPTIRVAAVGDIHLGVDSGGGFAPVARGLAGRADVLLLAGDLTQHGLVAEARVVGEEVADAEIPILAVLGNHDYHGDAEGEITEILADAGVTVLEGDGAVLDIGGVRLGVAGVKGFGGGFAGASGSDFGEPLMKAFVRHTKDLSADLQFALEGLDCDIRVALTHYAPVPETLIGERAEIYPFLGSYHLAEAVDAGGADLALHGHAHAGSERGSTAGGVPVRNVARPVIGKPCALYEIRVPTTVDRESAGSAGEWRSAALVAPTAT</sequence>
<protein>
    <submittedName>
        <fullName evidence="4">Putative phosphoesterase, ICC</fullName>
    </submittedName>
</protein>
<dbReference type="GO" id="GO:0008758">
    <property type="term" value="F:UDP-2,3-diacylglucosamine hydrolase activity"/>
    <property type="evidence" value="ECO:0007669"/>
    <property type="project" value="TreeGrafter"/>
</dbReference>
<dbReference type="InterPro" id="IPR029052">
    <property type="entry name" value="Metallo-depent_PP-like"/>
</dbReference>
<gene>
    <name evidence="4" type="ORF">FRACA_1380016</name>
</gene>
<reference evidence="4 5" key="1">
    <citation type="submission" date="2017-06" db="EMBL/GenBank/DDBJ databases">
        <authorList>
            <person name="Kim H.J."/>
            <person name="Triplett B.A."/>
        </authorList>
    </citation>
    <scope>NUCLEOTIDE SEQUENCE [LARGE SCALE GENOMIC DNA]</scope>
    <source>
        <strain evidence="4">FRACA_ARgP5</strain>
    </source>
</reference>
<dbReference type="InterPro" id="IPR016538">
    <property type="entry name" value="UCP008292"/>
</dbReference>
<dbReference type="EMBL" id="FZMO01000044">
    <property type="protein sequence ID" value="SNQ46381.1"/>
    <property type="molecule type" value="Genomic_DNA"/>
</dbReference>
<keyword evidence="5" id="KW-1185">Reference proteome</keyword>
<dbReference type="GO" id="GO:0009245">
    <property type="term" value="P:lipid A biosynthetic process"/>
    <property type="evidence" value="ECO:0007669"/>
    <property type="project" value="TreeGrafter"/>
</dbReference>
<dbReference type="AlphaFoldDB" id="A0A2I2KL32"/>